<keyword evidence="1" id="KW-0472">Membrane</keyword>
<gene>
    <name evidence="2" type="ORF">CVLEPA_LOCUS27427</name>
</gene>
<evidence type="ECO:0000313" key="2">
    <source>
        <dbReference type="EMBL" id="CAK8694168.1"/>
    </source>
</evidence>
<dbReference type="EMBL" id="CAWYQH010000141">
    <property type="protein sequence ID" value="CAK8694168.1"/>
    <property type="molecule type" value="Genomic_DNA"/>
</dbReference>
<reference evidence="2 3" key="1">
    <citation type="submission" date="2024-02" db="EMBL/GenBank/DDBJ databases">
        <authorList>
            <person name="Daric V."/>
            <person name="Darras S."/>
        </authorList>
    </citation>
    <scope>NUCLEOTIDE SEQUENCE [LARGE SCALE GENOMIC DNA]</scope>
</reference>
<organism evidence="2 3">
    <name type="scientific">Clavelina lepadiformis</name>
    <name type="common">Light-bulb sea squirt</name>
    <name type="synonym">Ascidia lepadiformis</name>
    <dbReference type="NCBI Taxonomy" id="159417"/>
    <lineage>
        <taxon>Eukaryota</taxon>
        <taxon>Metazoa</taxon>
        <taxon>Chordata</taxon>
        <taxon>Tunicata</taxon>
        <taxon>Ascidiacea</taxon>
        <taxon>Aplousobranchia</taxon>
        <taxon>Clavelinidae</taxon>
        <taxon>Clavelina</taxon>
    </lineage>
</organism>
<comment type="caution">
    <text evidence="2">The sequence shown here is derived from an EMBL/GenBank/DDBJ whole genome shotgun (WGS) entry which is preliminary data.</text>
</comment>
<keyword evidence="3" id="KW-1185">Reference proteome</keyword>
<feature type="transmembrane region" description="Helical" evidence="1">
    <location>
        <begin position="6"/>
        <end position="28"/>
    </location>
</feature>
<name>A0ABP0GS44_CLALP</name>
<protein>
    <submittedName>
        <fullName evidence="2">Uncharacterized protein</fullName>
    </submittedName>
</protein>
<dbReference type="Proteomes" id="UP001642483">
    <property type="component" value="Unassembled WGS sequence"/>
</dbReference>
<keyword evidence="1" id="KW-1133">Transmembrane helix</keyword>
<evidence type="ECO:0000313" key="3">
    <source>
        <dbReference type="Proteomes" id="UP001642483"/>
    </source>
</evidence>
<accession>A0ABP0GS44</accession>
<keyword evidence="1" id="KW-0812">Transmembrane</keyword>
<proteinExistence type="predicted"/>
<evidence type="ECO:0000256" key="1">
    <source>
        <dbReference type="SAM" id="Phobius"/>
    </source>
</evidence>
<feature type="transmembrane region" description="Helical" evidence="1">
    <location>
        <begin position="101"/>
        <end position="120"/>
    </location>
</feature>
<feature type="transmembrane region" description="Helical" evidence="1">
    <location>
        <begin position="132"/>
        <end position="150"/>
    </location>
</feature>
<sequence>MNGSGSFIFALFFHARPCSFVNIVIYSIHDKGFCLEIRQILKATLAEKWFRKLSESIESGNTTLKSALVDEYDSFRARQTANSSTGITTCHYRRNSNRVRVYFFYLSSGIYGTEKFYAIALPFKYKWQSKRSVYFGIAIIWMLTATAPSLSMSI</sequence>